<reference evidence="2 3" key="1">
    <citation type="journal article" date="2024" name="Commun. Biol.">
        <title>Comparative genomic analysis of thermophilic fungi reveals convergent evolutionary adaptations and gene losses.</title>
        <authorList>
            <person name="Steindorff A.S."/>
            <person name="Aguilar-Pontes M.V."/>
            <person name="Robinson A.J."/>
            <person name="Andreopoulos B."/>
            <person name="LaButti K."/>
            <person name="Kuo A."/>
            <person name="Mondo S."/>
            <person name="Riley R."/>
            <person name="Otillar R."/>
            <person name="Haridas S."/>
            <person name="Lipzen A."/>
            <person name="Grimwood J."/>
            <person name="Schmutz J."/>
            <person name="Clum A."/>
            <person name="Reid I.D."/>
            <person name="Moisan M.C."/>
            <person name="Butler G."/>
            <person name="Nguyen T.T.M."/>
            <person name="Dewar K."/>
            <person name="Conant G."/>
            <person name="Drula E."/>
            <person name="Henrissat B."/>
            <person name="Hansel C."/>
            <person name="Singer S."/>
            <person name="Hutchinson M.I."/>
            <person name="de Vries R.P."/>
            <person name="Natvig D.O."/>
            <person name="Powell A.J."/>
            <person name="Tsang A."/>
            <person name="Grigoriev I.V."/>
        </authorList>
    </citation>
    <scope>NUCLEOTIDE SEQUENCE [LARGE SCALE GENOMIC DNA]</scope>
    <source>
        <strain evidence="2 3">CBS 494.80</strain>
    </source>
</reference>
<dbReference type="PANTHER" id="PTHR24148:SF73">
    <property type="entry name" value="HET DOMAIN PROTEIN (AFU_ORTHOLOGUE AFUA_8G01020)"/>
    <property type="match status" value="1"/>
</dbReference>
<protein>
    <recommendedName>
        <fullName evidence="1">Heterokaryon incompatibility domain-containing protein</fullName>
    </recommendedName>
</protein>
<evidence type="ECO:0000313" key="2">
    <source>
        <dbReference type="EMBL" id="KAL2060295.1"/>
    </source>
</evidence>
<dbReference type="Proteomes" id="UP001595075">
    <property type="component" value="Unassembled WGS sequence"/>
</dbReference>
<evidence type="ECO:0000259" key="1">
    <source>
        <dbReference type="Pfam" id="PF06985"/>
    </source>
</evidence>
<evidence type="ECO:0000313" key="3">
    <source>
        <dbReference type="Proteomes" id="UP001595075"/>
    </source>
</evidence>
<dbReference type="InterPro" id="IPR010730">
    <property type="entry name" value="HET"/>
</dbReference>
<sequence>MESGTESSFTPYYHTPFEDETSIRLLHLQPGDFEDDIHIELGVTPLSDPQVYETLSYVWGPKPHQTPVHCDGKEILVSRNCIAALRRLREMQSDQKIKVLWIDAICIDQTSLTEREHQVKLMDEVYSKSQRTWIWLGESTPLSDIMMDFLGNYHPWTLRKFFYDNRETMTDEEMEEPVAQQQKYNSYIEKEQAMTGAQSERLLGSLCRRPWFTRVWTVQEYTLSRDPHVLCGSKVLPIENLLEGALVIINRRQESGEPTYRPFTESFGAYYQYRAIWAAIHASGSKTISFTRMLIEGRKHKASDPKDVVYGLNAVLLHGPTVYSTYKLPSWVLDWSVDDYNVLYPSISKADNFNASNDSLVSFSFACRHDLTKVPILLSVKGVIIDTIRWCGPEACSQETQNFDAETLPVDIVRPRKEVTIIESIEAGLAQASKLSPYPTGETILQAYSRTLILDVYRSPDAQLVHPGFDAGKGLSHLIHSYRLGYRLGSTHSDEEIIEGSEITSKAFREEFWEELGLDSAAPVETDMSETVELILDKGVNARAFEGSASANRPTILGQEDAELTITDAAQFVQISLERSANALKFQYFASSCVIETAFFTTEKGYMGKGLRSIRAGDQIVLVQGLSRPLIVRCTGLAGEHVRYRTLGPAYVHGIMEGEMWPEDERVLVDIVIE</sequence>
<keyword evidence="3" id="KW-1185">Reference proteome</keyword>
<dbReference type="PANTHER" id="PTHR24148">
    <property type="entry name" value="ANKYRIN REPEAT DOMAIN-CONTAINING PROTEIN 39 HOMOLOG-RELATED"/>
    <property type="match status" value="1"/>
</dbReference>
<proteinExistence type="predicted"/>
<comment type="caution">
    <text evidence="2">The sequence shown here is derived from an EMBL/GenBank/DDBJ whole genome shotgun (WGS) entry which is preliminary data.</text>
</comment>
<dbReference type="EMBL" id="JAZHXI010000023">
    <property type="protein sequence ID" value="KAL2060295.1"/>
    <property type="molecule type" value="Genomic_DNA"/>
</dbReference>
<feature type="domain" description="Heterokaryon incompatibility" evidence="1">
    <location>
        <begin position="52"/>
        <end position="220"/>
    </location>
</feature>
<dbReference type="InterPro" id="IPR052895">
    <property type="entry name" value="HetReg/Transcr_Mod"/>
</dbReference>
<accession>A0ABR4BRK9</accession>
<name>A0ABR4BRK9_9HELO</name>
<dbReference type="Pfam" id="PF06985">
    <property type="entry name" value="HET"/>
    <property type="match status" value="1"/>
</dbReference>
<gene>
    <name evidence="2" type="ORF">VTL71DRAFT_9690</name>
</gene>
<organism evidence="2 3">
    <name type="scientific">Oculimacula yallundae</name>
    <dbReference type="NCBI Taxonomy" id="86028"/>
    <lineage>
        <taxon>Eukaryota</taxon>
        <taxon>Fungi</taxon>
        <taxon>Dikarya</taxon>
        <taxon>Ascomycota</taxon>
        <taxon>Pezizomycotina</taxon>
        <taxon>Leotiomycetes</taxon>
        <taxon>Helotiales</taxon>
        <taxon>Ploettnerulaceae</taxon>
        <taxon>Oculimacula</taxon>
    </lineage>
</organism>
<dbReference type="Pfam" id="PF26639">
    <property type="entry name" value="Het-6_barrel"/>
    <property type="match status" value="1"/>
</dbReference>